<protein>
    <submittedName>
        <fullName evidence="2">P1 family peptidase</fullName>
    </submittedName>
</protein>
<gene>
    <name evidence="2" type="ORF">FYJ83_05235</name>
</gene>
<evidence type="ECO:0000313" key="2">
    <source>
        <dbReference type="EMBL" id="MSU00870.1"/>
    </source>
</evidence>
<name>A0A6N7XYK4_9FIRM</name>
<dbReference type="PANTHER" id="PTHR36512:SF3">
    <property type="entry name" value="BLR5678 PROTEIN"/>
    <property type="match status" value="1"/>
</dbReference>
<comment type="caution">
    <text evidence="2">The sequence shown here is derived from an EMBL/GenBank/DDBJ whole genome shotgun (WGS) entry which is preliminary data.</text>
</comment>
<evidence type="ECO:0000313" key="3">
    <source>
        <dbReference type="Proteomes" id="UP000469523"/>
    </source>
</evidence>
<reference evidence="2 3" key="1">
    <citation type="submission" date="2019-09" db="EMBL/GenBank/DDBJ databases">
        <title>In-depth cultivation of the pig gut microbiome towards novel bacterial diversity and tailored functional studies.</title>
        <authorList>
            <person name="Wylensek D."/>
            <person name="Hitch T.C.A."/>
            <person name="Clavel T."/>
        </authorList>
    </citation>
    <scope>NUCLEOTIDE SEQUENCE [LARGE SCALE GENOMIC DNA]</scope>
    <source>
        <strain evidence="2 3">WCA3-693-APC-4?</strain>
    </source>
</reference>
<dbReference type="EMBL" id="VUNQ01000008">
    <property type="protein sequence ID" value="MSU00870.1"/>
    <property type="molecule type" value="Genomic_DNA"/>
</dbReference>
<dbReference type="GO" id="GO:0004177">
    <property type="term" value="F:aminopeptidase activity"/>
    <property type="evidence" value="ECO:0007669"/>
    <property type="project" value="TreeGrafter"/>
</dbReference>
<organism evidence="2 3">
    <name type="scientific">Tissierella pigra</name>
    <dbReference type="NCBI Taxonomy" id="2607614"/>
    <lineage>
        <taxon>Bacteria</taxon>
        <taxon>Bacillati</taxon>
        <taxon>Bacillota</taxon>
        <taxon>Tissierellia</taxon>
        <taxon>Tissierellales</taxon>
        <taxon>Tissierellaceae</taxon>
        <taxon>Tissierella</taxon>
    </lineage>
</organism>
<dbReference type="InterPro" id="IPR005321">
    <property type="entry name" value="Peptidase_S58_DmpA"/>
</dbReference>
<dbReference type="InterPro" id="IPR016117">
    <property type="entry name" value="ArgJ-like_dom_sf"/>
</dbReference>
<dbReference type="RefSeq" id="WP_154439291.1">
    <property type="nucleotide sequence ID" value="NZ_JAHLPJ010000001.1"/>
</dbReference>
<dbReference type="Gene3D" id="3.60.70.12">
    <property type="entry name" value="L-amino peptidase D-ALA esterase/amidase"/>
    <property type="match status" value="1"/>
</dbReference>
<keyword evidence="3" id="KW-1185">Reference proteome</keyword>
<dbReference type="AlphaFoldDB" id="A0A6N7XYK4"/>
<dbReference type="Pfam" id="PF03576">
    <property type="entry name" value="Peptidase_S58"/>
    <property type="match status" value="1"/>
</dbReference>
<comment type="similarity">
    <text evidence="1">Belongs to the peptidase S58 family.</text>
</comment>
<dbReference type="Proteomes" id="UP000469523">
    <property type="component" value="Unassembled WGS sequence"/>
</dbReference>
<accession>A0A6N7XYK4</accession>
<proteinExistence type="inferred from homology"/>
<evidence type="ECO:0000256" key="1">
    <source>
        <dbReference type="ARBA" id="ARBA00007068"/>
    </source>
</evidence>
<dbReference type="PANTHER" id="PTHR36512">
    <property type="entry name" value="D-AMINOPEPTIDASE"/>
    <property type="match status" value="1"/>
</dbReference>
<dbReference type="CDD" id="cd02253">
    <property type="entry name" value="DmpA"/>
    <property type="match status" value="1"/>
</dbReference>
<dbReference type="SUPFAM" id="SSF56266">
    <property type="entry name" value="DmpA/ArgJ-like"/>
    <property type="match status" value="1"/>
</dbReference>
<sequence>MVNKKIRDYGINIGTFSIGKNNSITDVKGVKVGHTTLDNGDIKTGVTVILPHDGNIFRKKLIAASHIINGFGKSTGLVQIEELGTIETPIVLTNTLSVGVAHETLIRYMLKQNEDIGDTTGTVNPIICECNDGVINDIRGLHIKQDHIFDAIEKCDVEFAEGNVGAGTGMICYGLKGGIGSSSRIIELGDKKYTVGILVLSNFGSLEDFILNGEHIGPKLVEKINQKNSTEEKGSIIILLATDIPLSSRQLKRIIKRVYPGISRTGSYTGNGSGEIVIGFSTANIIKHYEEDNVVDIKVINENKINKVFKAIVEATEEAILNSLICSTSSVGRDGKKVYSLNELI</sequence>